<feature type="chain" id="PRO_5047175136" description="Secreted protein" evidence="1">
    <location>
        <begin position="25"/>
        <end position="114"/>
    </location>
</feature>
<dbReference type="EMBL" id="JAMWMR010000039">
    <property type="protein sequence ID" value="MCN9244586.1"/>
    <property type="molecule type" value="Genomic_DNA"/>
</dbReference>
<feature type="signal peptide" evidence="1">
    <location>
        <begin position="1"/>
        <end position="24"/>
    </location>
</feature>
<dbReference type="Proteomes" id="UP001523219">
    <property type="component" value="Unassembled WGS sequence"/>
</dbReference>
<keyword evidence="1" id="KW-0732">Signal</keyword>
<evidence type="ECO:0008006" key="4">
    <source>
        <dbReference type="Google" id="ProtNLM"/>
    </source>
</evidence>
<organism evidence="2 3">
    <name type="scientific">Streptomyces macrolidinus</name>
    <dbReference type="NCBI Taxonomy" id="2952607"/>
    <lineage>
        <taxon>Bacteria</taxon>
        <taxon>Bacillati</taxon>
        <taxon>Actinomycetota</taxon>
        <taxon>Actinomycetes</taxon>
        <taxon>Kitasatosporales</taxon>
        <taxon>Streptomycetaceae</taxon>
        <taxon>Streptomyces</taxon>
    </lineage>
</organism>
<reference evidence="2 3" key="1">
    <citation type="submission" date="2022-05" db="EMBL/GenBank/DDBJ databases">
        <title>Streptomyces sp. nov. RY43-2 isolated from soil of a peat swamp forest.</title>
        <authorList>
            <person name="Kanchanasin P."/>
            <person name="Tanasupawat S."/>
            <person name="Phongsopitanun W."/>
        </authorList>
    </citation>
    <scope>NUCLEOTIDE SEQUENCE [LARGE SCALE GENOMIC DNA]</scope>
    <source>
        <strain evidence="2 3">RY43-2</strain>
    </source>
</reference>
<evidence type="ECO:0000256" key="1">
    <source>
        <dbReference type="SAM" id="SignalP"/>
    </source>
</evidence>
<comment type="caution">
    <text evidence="2">The sequence shown here is derived from an EMBL/GenBank/DDBJ whole genome shotgun (WGS) entry which is preliminary data.</text>
</comment>
<name>A0ABT0ZLY1_9ACTN</name>
<accession>A0ABT0ZLY1</accession>
<protein>
    <recommendedName>
        <fullName evidence="4">Secreted protein</fullName>
    </recommendedName>
</protein>
<evidence type="ECO:0000313" key="2">
    <source>
        <dbReference type="EMBL" id="MCN9244586.1"/>
    </source>
</evidence>
<dbReference type="RefSeq" id="WP_252428373.1">
    <property type="nucleotide sequence ID" value="NZ_JAMWMR010000039.1"/>
</dbReference>
<evidence type="ECO:0000313" key="3">
    <source>
        <dbReference type="Proteomes" id="UP001523219"/>
    </source>
</evidence>
<sequence length="114" mass="12762">MRLFRRIAPWLVAVPLVMSLPYEALPQARVRPASTPAPEPFGADCRVRVSGSAVVAYCFNPYPLSDHVSLHIDCARWWDIDTDTAPVEAAPATTVRMTGRCWDTVRSAWANHQR</sequence>
<gene>
    <name evidence="2" type="ORF">NGF19_28045</name>
</gene>
<proteinExistence type="predicted"/>
<keyword evidence="3" id="KW-1185">Reference proteome</keyword>